<keyword evidence="3" id="KW-1185">Reference proteome</keyword>
<dbReference type="Proteomes" id="UP000306113">
    <property type="component" value="Unassembled WGS sequence"/>
</dbReference>
<gene>
    <name evidence="2" type="ORF">E7681_00990</name>
</gene>
<dbReference type="Pfam" id="PF07475">
    <property type="entry name" value="Hpr_kinase_C"/>
    <property type="match status" value="1"/>
</dbReference>
<keyword evidence="2" id="KW-0808">Transferase</keyword>
<dbReference type="RefSeq" id="WP_136337392.1">
    <property type="nucleotide sequence ID" value="NZ_SSMD01000001.1"/>
</dbReference>
<reference evidence="2 3" key="1">
    <citation type="submission" date="2019-04" db="EMBL/GenBank/DDBJ databases">
        <title>Draft genome sequence of Youngimonas vesicularis.</title>
        <authorList>
            <person name="Hameed A."/>
        </authorList>
    </citation>
    <scope>NUCLEOTIDE SEQUENCE [LARGE SCALE GENOMIC DNA]</scope>
    <source>
        <strain evidence="2 3">CC-AMW-E</strain>
    </source>
</reference>
<keyword evidence="2" id="KW-0418">Kinase</keyword>
<protein>
    <submittedName>
        <fullName evidence="2">Serine kinase</fullName>
    </submittedName>
</protein>
<evidence type="ECO:0000313" key="2">
    <source>
        <dbReference type="EMBL" id="THD76448.1"/>
    </source>
</evidence>
<dbReference type="OrthoDB" id="8326226at2"/>
<proteinExistence type="predicted"/>
<dbReference type="GO" id="GO:0000155">
    <property type="term" value="F:phosphorelay sensor kinase activity"/>
    <property type="evidence" value="ECO:0007669"/>
    <property type="project" value="InterPro"/>
</dbReference>
<dbReference type="InterPro" id="IPR027417">
    <property type="entry name" value="P-loop_NTPase"/>
</dbReference>
<dbReference type="SUPFAM" id="SSF53795">
    <property type="entry name" value="PEP carboxykinase-like"/>
    <property type="match status" value="1"/>
</dbReference>
<dbReference type="GO" id="GO:0005524">
    <property type="term" value="F:ATP binding"/>
    <property type="evidence" value="ECO:0007669"/>
    <property type="project" value="InterPro"/>
</dbReference>
<name>A0A4S3ME98_9RHOB</name>
<dbReference type="GO" id="GO:0006109">
    <property type="term" value="P:regulation of carbohydrate metabolic process"/>
    <property type="evidence" value="ECO:0007669"/>
    <property type="project" value="InterPro"/>
</dbReference>
<evidence type="ECO:0000259" key="1">
    <source>
        <dbReference type="Pfam" id="PF07475"/>
    </source>
</evidence>
<accession>A0A4S3ME98</accession>
<dbReference type="AlphaFoldDB" id="A0A4S3ME98"/>
<organism evidence="2 3">
    <name type="scientific">Thalassobius vesicularis</name>
    <dbReference type="NCBI Taxonomy" id="1294297"/>
    <lineage>
        <taxon>Bacteria</taxon>
        <taxon>Pseudomonadati</taxon>
        <taxon>Pseudomonadota</taxon>
        <taxon>Alphaproteobacteria</taxon>
        <taxon>Rhodobacterales</taxon>
        <taxon>Roseobacteraceae</taxon>
        <taxon>Thalassovita</taxon>
    </lineage>
</organism>
<dbReference type="EMBL" id="SSMD01000001">
    <property type="protein sequence ID" value="THD76448.1"/>
    <property type="molecule type" value="Genomic_DNA"/>
</dbReference>
<dbReference type="Gene3D" id="3.40.50.300">
    <property type="entry name" value="P-loop containing nucleotide triphosphate hydrolases"/>
    <property type="match status" value="1"/>
</dbReference>
<feature type="domain" description="HPr kinase/phosphorylase C-terminal" evidence="1">
    <location>
        <begin position="6"/>
        <end position="80"/>
    </location>
</feature>
<sequence>MSGDILHASAVALNGAAVCITGGSGSGKSGLALQLMGYGAQLVADDGCRIWAQDGALWVDAVDTIQGRIEARGIGILNAAAAGPTRLALWVDLDQTEPHRLPPQREKVCLGVSLPIVHNAQTQHFAASILQYLRAGRNA</sequence>
<dbReference type="InterPro" id="IPR011104">
    <property type="entry name" value="Hpr_kin/Pase_C"/>
</dbReference>
<comment type="caution">
    <text evidence="2">The sequence shown here is derived from an EMBL/GenBank/DDBJ whole genome shotgun (WGS) entry which is preliminary data.</text>
</comment>
<evidence type="ECO:0000313" key="3">
    <source>
        <dbReference type="Proteomes" id="UP000306113"/>
    </source>
</evidence>